<reference evidence="2 3" key="1">
    <citation type="journal article" date="2018" name="Nat. Ecol. Evol.">
        <title>Pezizomycetes genomes reveal the molecular basis of ectomycorrhizal truffle lifestyle.</title>
        <authorList>
            <person name="Murat C."/>
            <person name="Payen T."/>
            <person name="Noel B."/>
            <person name="Kuo A."/>
            <person name="Morin E."/>
            <person name="Chen J."/>
            <person name="Kohler A."/>
            <person name="Krizsan K."/>
            <person name="Balestrini R."/>
            <person name="Da Silva C."/>
            <person name="Montanini B."/>
            <person name="Hainaut M."/>
            <person name="Levati E."/>
            <person name="Barry K.W."/>
            <person name="Belfiori B."/>
            <person name="Cichocki N."/>
            <person name="Clum A."/>
            <person name="Dockter R.B."/>
            <person name="Fauchery L."/>
            <person name="Guy J."/>
            <person name="Iotti M."/>
            <person name="Le Tacon F."/>
            <person name="Lindquist E.A."/>
            <person name="Lipzen A."/>
            <person name="Malagnac F."/>
            <person name="Mello A."/>
            <person name="Molinier V."/>
            <person name="Miyauchi S."/>
            <person name="Poulain J."/>
            <person name="Riccioni C."/>
            <person name="Rubini A."/>
            <person name="Sitrit Y."/>
            <person name="Splivallo R."/>
            <person name="Traeger S."/>
            <person name="Wang M."/>
            <person name="Zifcakova L."/>
            <person name="Wipf D."/>
            <person name="Zambonelli A."/>
            <person name="Paolocci F."/>
            <person name="Nowrousian M."/>
            <person name="Ottonello S."/>
            <person name="Baldrian P."/>
            <person name="Spatafora J.W."/>
            <person name="Henrissat B."/>
            <person name="Nagy L.G."/>
            <person name="Aury J.M."/>
            <person name="Wincker P."/>
            <person name="Grigoriev I.V."/>
            <person name="Bonfante P."/>
            <person name="Martin F.M."/>
        </authorList>
    </citation>
    <scope>NUCLEOTIDE SEQUENCE [LARGE SCALE GENOMIC DNA]</scope>
    <source>
        <strain evidence="2 3">RN42</strain>
    </source>
</reference>
<sequence>MGKKRHQTKPSYGGKAKRGTVAVGKVQAGNFKGGNVKGGNVKGGNVKGGNVKGGNVKGVMVKAGKSQGEKNMKQGIPKEGRIQRLIFVWQHRRQFKSVGGAMDLLQTLFGKKIAYSGYQQALPSTLRAAAQNLGSISAPQPHHGPAYSLPEASRPQEPRQPHQQHQQNQQHQPHQPHQQHQQHQQYQPSQQPQRQQHHQYDQYPDHQRNSSHQYGYNHSHSGQYQHAEGYPDATSYPQTQNQQVGHGTLGSVVLGLEKAQDYTKHAPSVVHGTVQVAACCVSTPKKPAALPESSIQQARRSRESGDTDGVPTEHQPWIPGQYDRSLPSPSSYPYPTDDRDVKHHFPPPYSTSALSETYNIQTLKVEPEEHEPLPIYTRTEDSKSEHAKSNPAWYPNEKNGVNSVPASDVFDTIESESLRPQLPISGPEDNLADQFDSIPPFDTAPDPETPTMLTTTGIESFKPLNPEGFHNSARNTSKIEAGAESLDKGSRGEQRAFVSHADDVTSPVADVDSGKGMAEGTMQGRGGEHVCPVKENSSPKDLDKDLKGYFEEQLREEYRNYQQDFDYNPSETNAAVTKRTTAARKKIVDLRMLSKWNLGICPKCKYCEKNVCMGKKDEHGSKPVLYFRLVRTVNGKQTARVFCSDFKAIKAKKEPRVDIEEVDLYIWMNFELGKEGR</sequence>
<organism evidence="2 3">
    <name type="scientific">Ascobolus immersus RN42</name>
    <dbReference type="NCBI Taxonomy" id="1160509"/>
    <lineage>
        <taxon>Eukaryota</taxon>
        <taxon>Fungi</taxon>
        <taxon>Dikarya</taxon>
        <taxon>Ascomycota</taxon>
        <taxon>Pezizomycotina</taxon>
        <taxon>Pezizomycetes</taxon>
        <taxon>Pezizales</taxon>
        <taxon>Ascobolaceae</taxon>
        <taxon>Ascobolus</taxon>
    </lineage>
</organism>
<feature type="region of interest" description="Disordered" evidence="1">
    <location>
        <begin position="285"/>
        <end position="400"/>
    </location>
</feature>
<protein>
    <submittedName>
        <fullName evidence="2">Uncharacterized protein</fullName>
    </submittedName>
</protein>
<feature type="region of interest" description="Disordered" evidence="1">
    <location>
        <begin position="135"/>
        <end position="244"/>
    </location>
</feature>
<evidence type="ECO:0000256" key="1">
    <source>
        <dbReference type="SAM" id="MobiDB-lite"/>
    </source>
</evidence>
<evidence type="ECO:0000313" key="3">
    <source>
        <dbReference type="Proteomes" id="UP000275078"/>
    </source>
</evidence>
<feature type="compositionally biased region" description="Polar residues" evidence="1">
    <location>
        <begin position="350"/>
        <end position="362"/>
    </location>
</feature>
<proteinExistence type="predicted"/>
<feature type="compositionally biased region" description="Polar residues" evidence="1">
    <location>
        <begin position="210"/>
        <end position="224"/>
    </location>
</feature>
<dbReference type="AlphaFoldDB" id="A0A3N4HRA0"/>
<feature type="compositionally biased region" description="Polar residues" evidence="1">
    <location>
        <begin position="235"/>
        <end position="244"/>
    </location>
</feature>
<feature type="compositionally biased region" description="Low complexity" evidence="1">
    <location>
        <begin position="322"/>
        <end position="335"/>
    </location>
</feature>
<gene>
    <name evidence="2" type="ORF">BJ508DRAFT_365101</name>
</gene>
<evidence type="ECO:0000313" key="2">
    <source>
        <dbReference type="EMBL" id="RPA76365.1"/>
    </source>
</evidence>
<name>A0A3N4HRA0_ASCIM</name>
<feature type="compositionally biased region" description="Low complexity" evidence="1">
    <location>
        <begin position="161"/>
        <end position="194"/>
    </location>
</feature>
<feature type="compositionally biased region" description="Basic and acidic residues" evidence="1">
    <location>
        <begin position="198"/>
        <end position="208"/>
    </location>
</feature>
<feature type="compositionally biased region" description="Basic and acidic residues" evidence="1">
    <location>
        <begin position="365"/>
        <end position="388"/>
    </location>
</feature>
<dbReference type="Proteomes" id="UP000275078">
    <property type="component" value="Unassembled WGS sequence"/>
</dbReference>
<dbReference type="EMBL" id="ML119746">
    <property type="protein sequence ID" value="RPA76365.1"/>
    <property type="molecule type" value="Genomic_DNA"/>
</dbReference>
<accession>A0A3N4HRA0</accession>
<keyword evidence="3" id="KW-1185">Reference proteome</keyword>